<dbReference type="PANTHER" id="PTHR24026:SF51">
    <property type="entry name" value="PROTOCADHERIN-LIKE WING POLARITY PROTEIN STAN"/>
    <property type="match status" value="1"/>
</dbReference>
<dbReference type="Pfam" id="PF02210">
    <property type="entry name" value="Laminin_G_2"/>
    <property type="match status" value="1"/>
</dbReference>
<evidence type="ECO:0000256" key="4">
    <source>
        <dbReference type="ARBA" id="ARBA00004251"/>
    </source>
</evidence>
<feature type="domain" description="Cadherin" evidence="37">
    <location>
        <begin position="1680"/>
        <end position="1777"/>
    </location>
</feature>
<evidence type="ECO:0000256" key="10">
    <source>
        <dbReference type="ARBA" id="ARBA00022692"/>
    </source>
</evidence>
<evidence type="ECO:0000313" key="39">
    <source>
        <dbReference type="Proteomes" id="UP000092444"/>
    </source>
</evidence>
<evidence type="ECO:0000256" key="17">
    <source>
        <dbReference type="ARBA" id="ARBA00022837"/>
    </source>
</evidence>
<evidence type="ECO:0000256" key="28">
    <source>
        <dbReference type="ARBA" id="ARBA00050826"/>
    </source>
</evidence>
<evidence type="ECO:0000256" key="13">
    <source>
        <dbReference type="ARBA" id="ARBA00022801"/>
    </source>
</evidence>
<feature type="domain" description="Cadherin" evidence="37">
    <location>
        <begin position="186"/>
        <end position="293"/>
    </location>
</feature>
<sequence length="5631" mass="633875">MKIKRNVEIWTSKDIMSGWALFLIICCKIQSTYLDQTVSLAKSTKKFAHNDEKLLHNRNQLKFERSIFNVTIPENSIGKTYAISKLHDDRIGLKIRKNCDVRFRIISGDRDKLFKAEERIIGNFAFLAIRTRTSNVVLNREKNEEYLLKIKAIITCSENAITLNYETDCLMHVQVLDRNDLSPLFFPIEYSVTVTEDLPIHSNIIKVTAEDADLGINGEIYYSFLNDNDYFAVHPSTGVISNVRQLTTISIKKLELVVLANDRGSIINHHNHQSSKAKVYIQIKESNLHSPEIYVNTVSSAFTYNDYFTNKVYGIVKVTDKDEGRHGEINELKIISGDLDGNFHIIPTDKQGEYYLQLNKLVRLNNSTNTFNITLRAEDRGIPKRFSFKLVPITIYVENRNAPIFTKQIYEVSIPETSPPNMPVIRLKVSDPDFGKSALVFLEIVGGNEGSEFRINPDSGMLYTQKRLDAEKKSFYTLTVSAIDLANIGNRKQSSAKVKINIIDINDNDPIFENINSTVLLNENELAGNYVTKVIARDDDSGENAYISYSIANLNDVPFDIDHFSGVIRTTTVIDYETMRRVYKLRVRASDWGLPFRRQTEVEILIKVVDINDNRPQFERVNCKGRIFRHAPIGIDIFTLSAIDFDVGDYITYRLIVGNEDGCFNLDPTTGVISIGCDLSDVVVSHRHINVSATDGTHFSDEMTIYVELLKESNYESFKHLDLNGYSNFECHETGVARKLADILAISEKNNMNNDKEITGDEYILLPSRYGQNLHDPEFVNFLLELSINESLSLGDTITWIKAKDRDLGYNGKLIYAISDGDTDSVFRIDPDSGELQLIGYLDRERQDEYVLNITVCDLGQPQKCDSKILSVIILDNNDNTPLFQKPLAQFQLAEDTPNGTLLFCLNTTDADIGQNAAVRYVMKTETKLFDLNESTGCIFVRGILDREEQQDHELQIIAKDRGTPSLSAEALISINIEDVNDNAPIFGVQEVIFKVREDLPRGTVVAKIDASDFDAGINGEILFSLKDDASNVSLFKIDKYNGVIRTQGYLDYETQQVHNLIVGAIDCGLPSLSSHMPVVIEIIDVNENRYAPEFDDFVYVGKVKENQARGAVVMNVTARDLDTSGPDSEISYSIRAGDGLGVFSVNEKGSIRSLSHLDAETKNFYWLTLCAQDHAVVPLISCVQIYIDVENVNDNVPMTLKPVYYPTIPEGELMTTERKLDRENQAEHIIEISISDNGNPPLASTTRIVVIVDDINDHNPQFDQRFYKIQVPSTVIINTSIAQVQAVDNDVGENGRVSYSIKSGKGKNKFRIDSDNGLIFVTKFIEPDGDYELIIRAEDHGSPKRSQTARLNVVVLPILEISPNAPIIKTQDSVVEVTESDRPGFLVTLIQAVDKDNDYLWYNISDGNERDEFYIGRDNGNVLLSKSLDWEAQKSYNLTVSVTDGSHVVQTHLFVHVVDTNDNRPQFTKDIYLVNISESIEEESIIMQLHATDQDEDKKIFYTLHGSRDPSSLLYFRVDSITGNVIVTQRLDYERNNCHVLTVIAKDQGTPAKRNYAKIIVLVHDHNDHAPEFSNKIVQRKIPESTTVGAKIVQLNAIDKDSGLNGEIKYTLVTGNVGNVFEIDSSIGIVYLAQSLNIMQIQEYMLQIKATDCGQPPLSSQIPIHIIVTMSENDPPRFSAPTVSVEIYENLPLGTFITVVEAISSSSVFYDIVNGNDDGFFYINHSTGMILVNLQIDYERFKFVNITISGTNMASITSYQNVLIHVLDVNDNAPFFVQTEYFGHISEAAAVGTYIHRNDSQSSGFIFLNATDIDVGKNCLLDYTIMDDEAKRYFQVNDMGNPKLYSHTLATVHIKVINVNDCPPVFSKRDVNVTLYIPTYEGVQVTKVTAIDSDKDGYSEIRYDIVDGNIDNCFEINNSTGVITTRNVEKLNTFYTLHTRASDGLYSAILQVDVIIEVSENSGISFRKSRYELSTVENTTKISTVGLINVVGNLLFENVEYRILNPTKLFEIGKTSGAIKTTGIVFDREVVDKYKLIVEAMSTLYKNKQKYIRRSITHVDVCILDVNDNCPMFVNLPYYATVSQEDLKGTVVTQVKAIDLDSFENGEVRYEMKKGNGELFKVERKTGEIILKQPIEGHDRSYELIIAAYDGAIIPCSAEVSVSIKVVDRSMPIFDRQFYSDSVKEDVEIFSALSVSVQAESPMQRKLIYTISSGNENEFFEIDYRTATDSVSGVFAETTVSINVEDSNDCYPEIESDNYNISISENTLYGTQILKINATDRDTDANSALSYLIESVNGDFDSHYFLIDVQDGSLYLKHMLDYEECKHYHIIVIVKDHGTPLSLSSKSNIWVKVEDLNDNIPRFVEPSFSSKLSTLSPRGQFVTLAKAYDADDSDNLNLKYKIIDGNEHQVYAIEESNGLITLQNNQKLYNHKQTVLNVSVTDGIHTTYARVKIALLPENIHSPVFEKLVYEAAVQENEKSQQLIITVKAYDNDFGKYATISYEIIGDDLNALFKIDKASGAIFTLHELDRETQTSYDLLVKATDGGGKFSYTSVKIKVDDDNDNEPIFLLSEYKVTLKDDTKPGSLVLKIEATDLDEGNNSLLIYTIEDGTFNEFYKDYFVMDTSGELKVIKSLENISYSFAQFFVRVADNGSPPLNNKVPVSIQVVAANTTVPFFERSSLIINVEESTAPGSTLVKLKPIGNFSVKLYLATETKKFSITENGEILLLQTLDRELNSVEHIVAMAETITLPQLHARADVYFHIQDENDHHPKFGCAVYNVNIPENADKGTSLIKVTATDIDEGPNGDVRYVIEDETFSNLFEIDLYSGWIILLSALDRELQSEYYLNVGATDNGHPRHISKVPVAIMVTDYNDNPPVFKQQQKSQQIDVFENALPGTVLYNFRLTDLDLEKNNFEYFILSGDNHSQFQIGNTGDLFVSKLLDYEYMSNYNLTVAATEGKFIAYTYVSIIVKDVNDNFPICTTPRYNITINEMTPIGTSLLKVNALDADDYANNKLRYYLSGNDSDDFYVDKETGIIKVARIIDRERHPKYLLYAHVQDGQELSQECTSEVIISVNDVNDNKPEFSMAQYIASVPEDAQIQTIVTKIHATDKDFGQNRKISYFFTEANDFFNISRSSGIVKLIKTLDRENISMFNITIMAQDHGQPKMFSTTNLIIHVLDINDNPPEFNMKQYKTYVSENATINTEVLRVFATSKDIGVNAEISYYIVGGNEQNKFSIDKKTGIISTTSEIDFEKTKAFFLTVQAIDGGSPPLSNQAFVNVTILDVNDNQPQFAQNVYRVRISEDAKKGEKVLQIIATDEDSNQNGVIKYNIERGDRLKQFSIDEFTGYVYARDKLDRETISSYVLEIRACDNGSPELCNYIEINVDILDVNDNPPIFKNSNYSVILQENKALGFEVINFEINDADEPPNTSPYTYDFRSGNEGGFFRLEQDGSLKTAAKFNHRICDLYILQIRVFDNGTPPLYSDTWVAIQIIEESQYPPVITPLEITVNSYEDDFAGGFLGKVYVTDQDKYDTFTFELMPTVDQTYSPLKLFNISRSNGDLFAVKNLDIGVYQINVTVSDGKYLSHTIVKLNVEMITPEMVQNAVVIKISKITPKDFILSYRKGFIRAIRDVMRCRQKDVVILSLGHGPQALLANVQMSSNSTVLREQPSTNNVIMTINPRSPHNNLEIVLAVRKQQIVPTSEAYFSSEDIRNSLAKNFEQIQESSNLIIEKLITNECTTAFNCLHGLCKNQIVLNKSKLSTYHTDVVSFVAPTYKLMSVCLCRQGYDGKNCDEPINACSSDPCPLQKQCLPANSSTGYQCICPTGYTGHFCEIKSMQCVNTSCSTILTSVSFSGKSYAHYKINKSTARNTVESQFLFSFRIRTVQQSGTLLYASGKIDYSIIEILNGAAQYRFDLGSGEGIVSVSSVNISDGEWHHISLERMFNSAKLLVDNKHASQGSAPGVNVILNLQTNDIFVGAEVKPHQTIIGYEDIQRGFVGCMTDIKIANEALPLYISGGSTIAALKRFTNVEFSCDPSSVLVSLGICGTQPCFNSGLCKDLGNTNFKCICPERFTGKLCEIDLDPCASSPCLYAGRCEYLNPSNYSCSCPLHLSGKRCEYGQFCTPNPCKNGGICEEGDGVPHCMCRGYTGPTCEIDVDECENQPCGSGATCINEAGSFRCICPSYLTGASCGDPLYSNSISTKLRNFSIEHITGIISGVTFVFVFCILTLCCILFKKNSTKRDSSTRIKNSYKEATLNSLLEKEKNNKQNAKLSNLEVNHRPISYTPSSTDNMFSTNSNFVNNLDILRSYGSAGDELENIPIEYQKISLNNQNVNLNNENMADGDPSSYKQKPMDFNMPLNRLTTLKPSCGKLIQVAMPNVCQTNYSGEYSSLGQYHWDCSDWVRNSQNPLPDITEVPGAEIADSSSFQSNDSNESKPRSYVVPNTAIRINPARDIATLEEELITDCVDSELRDCIQPFQLPLLNSNSLSRLSPIYYSENEDYKSNSGKMYLRHPDSYLPPLHHLSETEGESSANDIYERKNSTLDPTERQISENSESEYLCNNHKTHYNSNLSVHLCEIEDSELEEFLPKDEKKLYEICVLIYSDSKSQFVSKTDFNLLIDYEKKFTDTNEGIVNEYIVTFKNYYRKTSREKYIQKAFIKENVMNSIVTEWMILEHSDLSKFYPSDFDVVRVASERIHLVRSHPAIKTITLQRRIQRQLKAFQNANSSSYDNRYFGRHLLRALPKDDLPFAMNANLLWQQGVTGKGVKVAVFDTGLAKSHPHFRNVKERTNWTNEKYFDDGVSHGTFVAGVIASSKECLGFAPDVELHIFRVFTNNQVSYTSWFLDAFNYAMFRKINILNLSIGGPDFMDYPFVDKVLELSANKVIMVSAIGNDGPLYGTLNNPGDQSDVIGVGGVNSEGKIAKFSSRGMSTWEIPRGYGRVKPDIITHGSQVKGSNVGGGCRSLSGTSVASPVIAGALALILSGALNKSHQFNPASVKQILLEGATRLPNNNMFEQGYGKLNILKSVELLISYSPKITFSPPYIDYTEPYMWPYSSQPLYCQAMPSIVNVTILNGISVSGKIMAEPIWYPYVDKNGQLIDVQISYPSLLWPWSGWMSIHITVKNDACFFEGISKGHISLQIQATNFEDNIVNSTIHFPITVKIMPKPPRHKRVLWDQYHNLRYPPGYVPRDNLKIKSDPLDWRGDHIHTNFRDMYQHLRNLGYYIEVLREPFTCFNASDYGALLIVDPEEEFFDDEIIKLQKDVFDLSLGVIVFADWYNTTVMRKITFFDENTRQWWVPDTGGANIPALNELLQSFGIALSDFVAEGHYRMGEHSMYYASGTTLAAFPNHEDNVIISAYLNDQGSEIINIEKKSGSTKTLQPIIGLFQMRPADKKVIVLPKVFETDNFDYSKEQLNSSKSNEKNPILNKRMLLQHRSPVHNSAMLELNKEKMSVIVGDRTKNELGRLAIMGDSNCIDSINTEKSCLWLLNAFLEYTINSHKALSLQKLNRIKQYATLENKFHPRRLATSNLFKFSKVVDFNDQLKKRSLETCREIRFSKSLPLNSTETLKISKSLNIPVLKEYHLIPDMNEIEDIYVPRSHGNYLNASQNVENDYRTISAAVFIVVL</sequence>
<keyword evidence="13 34" id="KW-0378">Hydrolase</keyword>
<evidence type="ECO:0000256" key="27">
    <source>
        <dbReference type="ARBA" id="ARBA00023221"/>
    </source>
</evidence>
<evidence type="ECO:0000256" key="9">
    <source>
        <dbReference type="ARBA" id="ARBA00022670"/>
    </source>
</evidence>
<dbReference type="SMART" id="SM00181">
    <property type="entry name" value="EGF"/>
    <property type="match status" value="6"/>
</dbReference>
<dbReference type="SMART" id="SM00282">
    <property type="entry name" value="LamG"/>
    <property type="match status" value="1"/>
</dbReference>
<dbReference type="CDD" id="cd11304">
    <property type="entry name" value="Cadherin_repeat"/>
    <property type="match status" value="30"/>
</dbReference>
<dbReference type="FunFam" id="2.60.40.60:FF:000013">
    <property type="entry name" value="Cadherin EGF LAG seven-pass G-type receptor"/>
    <property type="match status" value="3"/>
</dbReference>
<evidence type="ECO:0000256" key="20">
    <source>
        <dbReference type="ARBA" id="ARBA00023034"/>
    </source>
</evidence>
<feature type="domain" description="Cadherin" evidence="37">
    <location>
        <begin position="2882"/>
        <end position="2986"/>
    </location>
</feature>
<feature type="domain" description="Cadherin" evidence="37">
    <location>
        <begin position="406"/>
        <end position="512"/>
    </location>
</feature>
<evidence type="ECO:0000256" key="14">
    <source>
        <dbReference type="ARBA" id="ARBA00022813"/>
    </source>
</evidence>
<feature type="domain" description="Cadherin" evidence="37">
    <location>
        <begin position="1370"/>
        <end position="1468"/>
    </location>
</feature>
<dbReference type="EMBL" id="CCAG010023456">
    <property type="status" value="NOT_ANNOTATED_CDS"/>
    <property type="molecule type" value="Genomic_DNA"/>
</dbReference>
<dbReference type="InterPro" id="IPR002126">
    <property type="entry name" value="Cadherin-like_dom"/>
</dbReference>
<dbReference type="PhylomeDB" id="A0A1B0FKR1"/>
<dbReference type="PROSITE" id="PS50025">
    <property type="entry name" value="LAM_G_DOMAIN"/>
    <property type="match status" value="1"/>
</dbReference>
<dbReference type="PROSITE" id="PS00137">
    <property type="entry name" value="SUBTILASE_HIS"/>
    <property type="match status" value="1"/>
</dbReference>
<evidence type="ECO:0000256" key="18">
    <source>
        <dbReference type="ARBA" id="ARBA00022889"/>
    </source>
</evidence>
<dbReference type="Gene3D" id="2.60.120.200">
    <property type="match status" value="1"/>
</dbReference>
<feature type="domain" description="Laminin G" evidence="35">
    <location>
        <begin position="3852"/>
        <end position="4036"/>
    </location>
</feature>
<dbReference type="GO" id="GO:0005886">
    <property type="term" value="C:plasma membrane"/>
    <property type="evidence" value="ECO:0007669"/>
    <property type="project" value="UniProtKB-SubCell"/>
</dbReference>
<feature type="domain" description="Cadherin" evidence="37">
    <location>
        <begin position="3294"/>
        <end position="3398"/>
    </location>
</feature>
<evidence type="ECO:0000256" key="29">
    <source>
        <dbReference type="ARBA" id="ARBA00066596"/>
    </source>
</evidence>
<feature type="domain" description="Cadherin" evidence="37">
    <location>
        <begin position="885"/>
        <end position="987"/>
    </location>
</feature>
<dbReference type="InterPro" id="IPR018097">
    <property type="entry name" value="EGF_Ca-bd_CS"/>
</dbReference>
<dbReference type="Pfam" id="PF00082">
    <property type="entry name" value="Peptidase_S8"/>
    <property type="match status" value="1"/>
</dbReference>
<organism evidence="38 39">
    <name type="scientific">Glossina morsitans morsitans</name>
    <name type="common">Savannah tsetse fly</name>
    <dbReference type="NCBI Taxonomy" id="37546"/>
    <lineage>
        <taxon>Eukaryota</taxon>
        <taxon>Metazoa</taxon>
        <taxon>Ecdysozoa</taxon>
        <taxon>Arthropoda</taxon>
        <taxon>Hexapoda</taxon>
        <taxon>Insecta</taxon>
        <taxon>Pterygota</taxon>
        <taxon>Neoptera</taxon>
        <taxon>Endopterygota</taxon>
        <taxon>Diptera</taxon>
        <taxon>Brachycera</taxon>
        <taxon>Muscomorpha</taxon>
        <taxon>Hippoboscoidea</taxon>
        <taxon>Glossinidae</taxon>
        <taxon>Glossina</taxon>
    </lineage>
</organism>
<feature type="disulfide bond" evidence="33">
    <location>
        <begin position="3806"/>
        <end position="3823"/>
    </location>
</feature>
<evidence type="ECO:0000256" key="30">
    <source>
        <dbReference type="ARBA" id="ARBA00067283"/>
    </source>
</evidence>
<dbReference type="EnsemblMetazoa" id="GMOY004403-RA">
    <property type="protein sequence ID" value="GMOY004403-PA"/>
    <property type="gene ID" value="GMOY004403"/>
</dbReference>
<dbReference type="InterPro" id="IPR013320">
    <property type="entry name" value="ConA-like_dom_sf"/>
</dbReference>
<dbReference type="FunFam" id="2.10.25.10:FF:000508">
    <property type="entry name" value="Eyes shut homolog"/>
    <property type="match status" value="1"/>
</dbReference>
<feature type="disulfide bond" evidence="33">
    <location>
        <begin position="4071"/>
        <end position="4080"/>
    </location>
</feature>
<feature type="domain" description="Cadherin" evidence="37">
    <location>
        <begin position="1883"/>
        <end position="1967"/>
    </location>
</feature>
<dbReference type="EMBL" id="CCAG010023458">
    <property type="status" value="NOT_ANNOTATED_CDS"/>
    <property type="molecule type" value="Genomic_DNA"/>
</dbReference>
<dbReference type="PROSITE" id="PS00232">
    <property type="entry name" value="CADHERIN_1"/>
    <property type="match status" value="14"/>
</dbReference>
<name>A0A1B0FKR1_GLOMM</name>
<dbReference type="FunFam" id="2.60.40.60:FF:000026">
    <property type="entry name" value="FAT atypical cadherin 1"/>
    <property type="match status" value="2"/>
</dbReference>
<dbReference type="SUPFAM" id="SSF49313">
    <property type="entry name" value="Cadherin-like"/>
    <property type="match status" value="32"/>
</dbReference>
<feature type="domain" description="Cadherin" evidence="37">
    <location>
        <begin position="1264"/>
        <end position="1369"/>
    </location>
</feature>
<feature type="domain" description="Cadherin" evidence="37">
    <location>
        <begin position="2775"/>
        <end position="2879"/>
    </location>
</feature>
<dbReference type="Pfam" id="PF00008">
    <property type="entry name" value="EGF"/>
    <property type="match status" value="1"/>
</dbReference>
<protein>
    <recommendedName>
        <fullName evidence="30">Membrane-bound transcription factor site-1 protease</fullName>
        <ecNumber evidence="29">3.4.21.112</ecNumber>
    </recommendedName>
    <alternativeName>
        <fullName evidence="31">Endopeptidase S1P</fullName>
    </alternativeName>
</protein>
<evidence type="ECO:0000256" key="7">
    <source>
        <dbReference type="ARBA" id="ARBA00022548"/>
    </source>
</evidence>
<feature type="domain" description="EGF-like" evidence="36">
    <location>
        <begin position="4158"/>
        <end position="4194"/>
    </location>
</feature>
<dbReference type="PROSITE" id="PS00022">
    <property type="entry name" value="EGF_1"/>
    <property type="match status" value="4"/>
</dbReference>
<dbReference type="Proteomes" id="UP000092444">
    <property type="component" value="Unassembled WGS sequence"/>
</dbReference>
<dbReference type="FunFam" id="2.60.40.60:FF:000024">
    <property type="entry name" value="FAT atypical cadherin 3"/>
    <property type="match status" value="2"/>
</dbReference>
<feature type="active site" description="Charge relay system" evidence="34">
    <location>
        <position position="4972"/>
    </location>
</feature>
<evidence type="ECO:0000259" key="36">
    <source>
        <dbReference type="PROSITE" id="PS50026"/>
    </source>
</evidence>
<keyword evidence="20" id="KW-0333">Golgi apparatus</keyword>
<feature type="disulfide bond" evidence="33">
    <location>
        <begin position="4110"/>
        <end position="4119"/>
    </location>
</feature>
<feature type="domain" description="Cadherin" evidence="37">
    <location>
        <begin position="996"/>
        <end position="1095"/>
    </location>
</feature>
<keyword evidence="6 33" id="KW-0245">EGF-like domain</keyword>
<dbReference type="InterPro" id="IPR015919">
    <property type="entry name" value="Cadherin-like_sf"/>
</dbReference>
<dbReference type="FunFam" id="2.60.40.60:FF:000033">
    <property type="entry name" value="FAT atypical cadherin 1"/>
    <property type="match status" value="1"/>
</dbReference>
<dbReference type="GO" id="GO:0007156">
    <property type="term" value="P:homophilic cell adhesion via plasma membrane adhesion molecules"/>
    <property type="evidence" value="ECO:0007669"/>
    <property type="project" value="InterPro"/>
</dbReference>
<evidence type="ECO:0000256" key="12">
    <source>
        <dbReference type="ARBA" id="ARBA00022737"/>
    </source>
</evidence>
<evidence type="ECO:0000256" key="33">
    <source>
        <dbReference type="PROSITE-ProRule" id="PRU00076"/>
    </source>
</evidence>
<feature type="domain" description="Cadherin" evidence="37">
    <location>
        <begin position="312"/>
        <end position="405"/>
    </location>
</feature>
<dbReference type="GO" id="GO:0048513">
    <property type="term" value="P:animal organ development"/>
    <property type="evidence" value="ECO:0007669"/>
    <property type="project" value="UniProtKB-ARBA"/>
</dbReference>
<keyword evidence="5" id="KW-1003">Cell membrane</keyword>
<evidence type="ECO:0000256" key="16">
    <source>
        <dbReference type="ARBA" id="ARBA00022825"/>
    </source>
</evidence>
<keyword evidence="17 32" id="KW-0106">Calcium</keyword>
<feature type="domain" description="Cadherin" evidence="37">
    <location>
        <begin position="1968"/>
        <end position="2074"/>
    </location>
</feature>
<dbReference type="Gene3D" id="3.40.50.200">
    <property type="entry name" value="Peptidase S8/S53 domain"/>
    <property type="match status" value="1"/>
</dbReference>
<feature type="disulfide bond" evidence="33">
    <location>
        <begin position="4184"/>
        <end position="4193"/>
    </location>
</feature>
<dbReference type="FunFam" id="2.60.40.60:FF:000084">
    <property type="entry name" value="FAT atypical cadherin 3"/>
    <property type="match status" value="1"/>
</dbReference>
<evidence type="ECO:0000256" key="25">
    <source>
        <dbReference type="ARBA" id="ARBA00023166"/>
    </source>
</evidence>
<feature type="domain" description="Cadherin" evidence="37">
    <location>
        <begin position="1096"/>
        <end position="1263"/>
    </location>
</feature>
<dbReference type="InterPro" id="IPR020894">
    <property type="entry name" value="Cadherin_CS"/>
</dbReference>
<keyword evidence="24 33" id="KW-1015">Disulfide bond</keyword>
<dbReference type="PROSITE" id="PS00138">
    <property type="entry name" value="SUBTILASE_SER"/>
    <property type="match status" value="1"/>
</dbReference>
<dbReference type="FunFam" id="3.40.50.200:FF:000008">
    <property type="entry name" value="Membrane-bound transcription factor site-1 protease preproprotein"/>
    <property type="match status" value="1"/>
</dbReference>
<dbReference type="PROSITE" id="PS50268">
    <property type="entry name" value="CADHERIN_2"/>
    <property type="match status" value="30"/>
</dbReference>
<evidence type="ECO:0000256" key="19">
    <source>
        <dbReference type="ARBA" id="ARBA00022989"/>
    </source>
</evidence>
<dbReference type="PROSITE" id="PS50026">
    <property type="entry name" value="EGF_3"/>
    <property type="match status" value="5"/>
</dbReference>
<keyword evidence="27" id="KW-0753">Steroid metabolism</keyword>
<dbReference type="GO" id="GO:0007424">
    <property type="term" value="P:open tracheal system development"/>
    <property type="evidence" value="ECO:0007669"/>
    <property type="project" value="UniProtKB-ARBA"/>
</dbReference>
<dbReference type="GO" id="GO:0030855">
    <property type="term" value="P:epithelial cell differentiation"/>
    <property type="evidence" value="ECO:0007669"/>
    <property type="project" value="UniProtKB-ARBA"/>
</dbReference>
<dbReference type="PRINTS" id="PR00205">
    <property type="entry name" value="CADHERIN"/>
</dbReference>
<dbReference type="FunFam" id="2.10.25.10:FF:000682">
    <property type="entry name" value="Fat-like cadherin-related tumor suppressor homolog"/>
    <property type="match status" value="1"/>
</dbReference>
<dbReference type="GO" id="GO:0048589">
    <property type="term" value="P:developmental growth"/>
    <property type="evidence" value="ECO:0007669"/>
    <property type="project" value="UniProtKB-ARBA"/>
</dbReference>
<keyword evidence="16 34" id="KW-0720">Serine protease</keyword>
<dbReference type="InterPro" id="IPR057060">
    <property type="entry name" value="MBTPS1_3rd"/>
</dbReference>
<feature type="domain" description="Cadherin" evidence="37">
    <location>
        <begin position="2570"/>
        <end position="2677"/>
    </location>
</feature>
<feature type="domain" description="Cadherin" evidence="37">
    <location>
        <begin position="627"/>
        <end position="718"/>
    </location>
</feature>
<feature type="domain" description="Cadherin" evidence="37">
    <location>
        <begin position="2467"/>
        <end position="2569"/>
    </location>
</feature>
<keyword evidence="19" id="KW-1133">Transmembrane helix</keyword>
<keyword evidence="12" id="KW-0677">Repeat</keyword>
<evidence type="ECO:0000256" key="26">
    <source>
        <dbReference type="ARBA" id="ARBA00023180"/>
    </source>
</evidence>
<evidence type="ECO:0000256" key="8">
    <source>
        <dbReference type="ARBA" id="ARBA00022553"/>
    </source>
</evidence>
<feature type="domain" description="EGF-like" evidence="36">
    <location>
        <begin position="4044"/>
        <end position="4081"/>
    </location>
</feature>
<dbReference type="FunFam" id="2.60.40.60:FF:000015">
    <property type="entry name" value="FAT atypical cadherin 1"/>
    <property type="match status" value="2"/>
</dbReference>
<dbReference type="PROSITE" id="PS00010">
    <property type="entry name" value="ASX_HYDROXYL"/>
    <property type="match status" value="1"/>
</dbReference>
<dbReference type="CDD" id="cd00054">
    <property type="entry name" value="EGF_CA"/>
    <property type="match status" value="5"/>
</dbReference>
<dbReference type="PRINTS" id="PR00723">
    <property type="entry name" value="SUBTILISIN"/>
</dbReference>
<dbReference type="CDD" id="cd00110">
    <property type="entry name" value="LamG"/>
    <property type="match status" value="1"/>
</dbReference>
<dbReference type="FunFam" id="2.60.40.60:FF:000053">
    <property type="entry name" value="FAT atypical cadherin 3"/>
    <property type="match status" value="1"/>
</dbReference>
<keyword evidence="9 34" id="KW-0645">Protease</keyword>
<dbReference type="GO" id="GO:0008104">
    <property type="term" value="P:intracellular protein localization"/>
    <property type="evidence" value="ECO:0007669"/>
    <property type="project" value="UniProtKB-ARBA"/>
</dbReference>
<dbReference type="InterPro" id="IPR036852">
    <property type="entry name" value="Peptidase_S8/S53_dom_sf"/>
</dbReference>
<dbReference type="SUPFAM" id="SSF49899">
    <property type="entry name" value="Concanavalin A-like lectins/glucanases"/>
    <property type="match status" value="1"/>
</dbReference>
<feature type="disulfide bond" evidence="33">
    <location>
        <begin position="3825"/>
        <end position="3834"/>
    </location>
</feature>
<dbReference type="SMART" id="SM00112">
    <property type="entry name" value="CA"/>
    <property type="match status" value="31"/>
</dbReference>
<feature type="active site" description="Charge relay system" evidence="34">
    <location>
        <position position="4807"/>
    </location>
</feature>
<dbReference type="FunFam" id="2.60.40.60:FF:000080">
    <property type="entry name" value="FAT atypical cadherin 1"/>
    <property type="match status" value="1"/>
</dbReference>
<dbReference type="PROSITE" id="PS01187">
    <property type="entry name" value="EGF_CA"/>
    <property type="match status" value="1"/>
</dbReference>
<dbReference type="FunFam" id="2.60.40.60:FF:000130">
    <property type="entry name" value="cadherin-23 isoform X1"/>
    <property type="match status" value="1"/>
</dbReference>
<dbReference type="InterPro" id="IPR057032">
    <property type="entry name" value="MBTPS1_4th"/>
</dbReference>
<dbReference type="PANTHER" id="PTHR24026">
    <property type="entry name" value="FAT ATYPICAL CADHERIN-RELATED"/>
    <property type="match status" value="1"/>
</dbReference>
<dbReference type="InterPro" id="IPR001881">
    <property type="entry name" value="EGF-like_Ca-bd_dom"/>
</dbReference>
<feature type="domain" description="Cadherin" evidence="37">
    <location>
        <begin position="780"/>
        <end position="884"/>
    </location>
</feature>
<keyword evidence="7" id="KW-0153">Cholesterol metabolism</keyword>
<dbReference type="Pfam" id="PF23094">
    <property type="entry name" value="MBTPS1_3rd"/>
    <property type="match status" value="1"/>
</dbReference>
<dbReference type="SUPFAM" id="SSF52743">
    <property type="entry name" value="Subtilisin-like"/>
    <property type="match status" value="1"/>
</dbReference>
<feature type="domain" description="Cadherin" evidence="37">
    <location>
        <begin position="513"/>
        <end position="618"/>
    </location>
</feature>
<feature type="domain" description="EGF-like" evidence="36">
    <location>
        <begin position="4083"/>
        <end position="4120"/>
    </location>
</feature>
<keyword evidence="14" id="KW-0068">Autocatalytic cleavage</keyword>
<dbReference type="InterPro" id="IPR000742">
    <property type="entry name" value="EGF"/>
</dbReference>
<comment type="subcellular location">
    <subcellularLocation>
        <location evidence="4">Cell membrane</location>
        <topology evidence="4">Single-pass type I membrane protein</topology>
    </subcellularLocation>
    <subcellularLocation>
        <location evidence="2">Endoplasmic reticulum membrane</location>
        <topology evidence="2">Single-pass type I membrane protein</topology>
    </subcellularLocation>
    <subcellularLocation>
        <location evidence="3">Golgi apparatus membrane</location>
        <topology evidence="3">Single-pass membrane protein</topology>
    </subcellularLocation>
</comment>
<dbReference type="Pfam" id="PF00028">
    <property type="entry name" value="Cadherin"/>
    <property type="match status" value="24"/>
</dbReference>
<dbReference type="InterPro" id="IPR015500">
    <property type="entry name" value="Peptidase_S8_subtilisin-rel"/>
</dbReference>
<dbReference type="Pfam" id="PF23090">
    <property type="entry name" value="MBTPS1_4th"/>
    <property type="match status" value="2"/>
</dbReference>
<dbReference type="GO" id="GO:0001736">
    <property type="term" value="P:establishment of planar polarity"/>
    <property type="evidence" value="ECO:0007669"/>
    <property type="project" value="UniProtKB-ARBA"/>
</dbReference>
<dbReference type="FunFam" id="2.60.120.200:FF:000250">
    <property type="entry name" value="Fat-like cadherin-related tumor suppressor homolog"/>
    <property type="match status" value="1"/>
</dbReference>
<feature type="active site" description="Charge relay system" evidence="34">
    <location>
        <position position="4776"/>
    </location>
</feature>
<dbReference type="STRING" id="37546.A0A1B0FKR1"/>
<dbReference type="InterPro" id="IPR055143">
    <property type="entry name" value="MBTP1_N"/>
</dbReference>
<evidence type="ECO:0000256" key="6">
    <source>
        <dbReference type="ARBA" id="ARBA00022536"/>
    </source>
</evidence>
<feature type="domain" description="Cadherin" evidence="37">
    <location>
        <begin position="2678"/>
        <end position="2774"/>
    </location>
</feature>
<dbReference type="Gene3D" id="2.10.25.10">
    <property type="entry name" value="Laminin"/>
    <property type="match status" value="5"/>
</dbReference>
<feature type="domain" description="EGF-like" evidence="36">
    <location>
        <begin position="3797"/>
        <end position="3835"/>
    </location>
</feature>
<dbReference type="SUPFAM" id="SSF57196">
    <property type="entry name" value="EGF/Laminin"/>
    <property type="match status" value="5"/>
</dbReference>
<evidence type="ECO:0000313" key="38">
    <source>
        <dbReference type="EnsemblMetazoa" id="GMOY004403-PA"/>
    </source>
</evidence>
<dbReference type="EC" id="3.4.21.112" evidence="29"/>
<evidence type="ECO:0000256" key="24">
    <source>
        <dbReference type="ARBA" id="ARBA00023157"/>
    </source>
</evidence>
<dbReference type="FunFam" id="2.60.40.60:FF:000005">
    <property type="entry name" value="Protocadherin 9"/>
    <property type="match status" value="1"/>
</dbReference>
<dbReference type="FunFam" id="2.60.40.60:FF:000100">
    <property type="entry name" value="protocadherin Fat 2"/>
    <property type="match status" value="1"/>
</dbReference>
<evidence type="ECO:0000256" key="3">
    <source>
        <dbReference type="ARBA" id="ARBA00004194"/>
    </source>
</evidence>
<keyword evidence="15" id="KW-0256">Endoplasmic reticulum</keyword>
<evidence type="ECO:0000259" key="37">
    <source>
        <dbReference type="PROSITE" id="PS50268"/>
    </source>
</evidence>
<dbReference type="InterPro" id="IPR000152">
    <property type="entry name" value="EGF-type_Asp/Asn_hydroxyl_site"/>
</dbReference>
<evidence type="ECO:0000256" key="34">
    <source>
        <dbReference type="PROSITE-ProRule" id="PRU01240"/>
    </source>
</evidence>
<feature type="domain" description="Cadherin" evidence="37">
    <location>
        <begin position="64"/>
        <end position="185"/>
    </location>
</feature>
<proteinExistence type="inferred from homology"/>
<dbReference type="FunFam" id="2.60.40.60:FF:000021">
    <property type="entry name" value="FAT atypical cadherin 1"/>
    <property type="match status" value="2"/>
</dbReference>
<feature type="domain" description="Cadherin" evidence="37">
    <location>
        <begin position="2365"/>
        <end position="2466"/>
    </location>
</feature>
<dbReference type="FunFam" id="2.10.25.10:FF:000771">
    <property type="entry name" value="Fat-like cadherin-related tumor suppressor homolog"/>
    <property type="match status" value="1"/>
</dbReference>
<keyword evidence="10" id="KW-0812">Transmembrane</keyword>
<dbReference type="FunFam" id="2.60.40.60:FF:000116">
    <property type="entry name" value="Dachsous cadherin-related 2"/>
    <property type="match status" value="1"/>
</dbReference>
<dbReference type="InterPro" id="IPR023828">
    <property type="entry name" value="Peptidase_S8_Ser-AS"/>
</dbReference>
<feature type="domain" description="Cadherin" evidence="37">
    <location>
        <begin position="2256"/>
        <end position="2364"/>
    </location>
</feature>
<comment type="catalytic activity">
    <reaction evidence="28">
        <text>Processes precursors containing basic and hydrophobic/aliphatic residues at P4 and P2, respectively, with a relatively relaxed acceptance of amino acids at P1 and P3.</text>
        <dbReference type="EC" id="3.4.21.112"/>
    </reaction>
</comment>
<accession>A0A1B0FKR1</accession>
<comment type="similarity">
    <text evidence="34">Belongs to the peptidase S8 family.</text>
</comment>
<keyword evidence="11" id="KW-0732">Signal</keyword>
<keyword evidence="21" id="KW-0443">Lipid metabolism</keyword>
<dbReference type="FunFam" id="2.60.40.60:FF:000058">
    <property type="entry name" value="FAT atypical cadherin 3"/>
    <property type="match status" value="1"/>
</dbReference>
<evidence type="ECO:0000256" key="1">
    <source>
        <dbReference type="ARBA" id="ARBA00001913"/>
    </source>
</evidence>
<dbReference type="GO" id="GO:0004252">
    <property type="term" value="F:serine-type endopeptidase activity"/>
    <property type="evidence" value="ECO:0007669"/>
    <property type="project" value="UniProtKB-UniRule"/>
</dbReference>
<keyword evidence="39" id="KW-1185">Reference proteome</keyword>
<dbReference type="InterPro" id="IPR001791">
    <property type="entry name" value="Laminin_G"/>
</dbReference>
<dbReference type="FunFam" id="2.60.40.60:FF:000041">
    <property type="entry name" value="FAT atypical cadherin 1"/>
    <property type="match status" value="1"/>
</dbReference>
<dbReference type="VEuPathDB" id="VectorBase:GMOY004403"/>
<evidence type="ECO:0000256" key="32">
    <source>
        <dbReference type="PROSITE-ProRule" id="PRU00043"/>
    </source>
</evidence>
<dbReference type="PROSITE" id="PS01186">
    <property type="entry name" value="EGF_2"/>
    <property type="match status" value="1"/>
</dbReference>
<dbReference type="FunFam" id="2.60.40.60:FF:000064">
    <property type="entry name" value="FAT atypical cadherin 1"/>
    <property type="match status" value="1"/>
</dbReference>
<feature type="domain" description="Cadherin" evidence="37">
    <location>
        <begin position="2982"/>
        <end position="3085"/>
    </location>
</feature>
<comment type="cofactor">
    <cofactor evidence="1">
        <name>Ca(2+)</name>
        <dbReference type="ChEBI" id="CHEBI:29108"/>
    </cofactor>
</comment>
<dbReference type="FunFam" id="2.60.40.60:FF:000066">
    <property type="entry name" value="FAT atypical cadherin 1"/>
    <property type="match status" value="1"/>
</dbReference>
<dbReference type="GO" id="GO:0006508">
    <property type="term" value="P:proteolysis"/>
    <property type="evidence" value="ECO:0007669"/>
    <property type="project" value="UniProtKB-KW"/>
</dbReference>
<keyword evidence="8" id="KW-0597">Phosphoprotein</keyword>
<feature type="domain" description="EGF-like" evidence="36">
    <location>
        <begin position="4121"/>
        <end position="4156"/>
    </location>
</feature>
<dbReference type="GO" id="GO:0005509">
    <property type="term" value="F:calcium ion binding"/>
    <property type="evidence" value="ECO:0007669"/>
    <property type="project" value="UniProtKB-UniRule"/>
</dbReference>
<dbReference type="SMART" id="SM00179">
    <property type="entry name" value="EGF_CA"/>
    <property type="match status" value="4"/>
</dbReference>
<feature type="domain" description="Cadherin" evidence="37">
    <location>
        <begin position="3086"/>
        <end position="3188"/>
    </location>
</feature>
<feature type="domain" description="Cadherin" evidence="37">
    <location>
        <begin position="3189"/>
        <end position="3293"/>
    </location>
</feature>
<dbReference type="EMBL" id="CCAG010023457">
    <property type="status" value="NOT_ANNOTATED_CDS"/>
    <property type="molecule type" value="Genomic_DNA"/>
</dbReference>
<evidence type="ECO:0000256" key="2">
    <source>
        <dbReference type="ARBA" id="ARBA00004115"/>
    </source>
</evidence>
<dbReference type="InterPro" id="IPR022398">
    <property type="entry name" value="Peptidase_S8_His-AS"/>
</dbReference>
<keyword evidence="26" id="KW-0325">Glycoprotein</keyword>
<feature type="domain" description="Cadherin" evidence="37">
    <location>
        <begin position="3399"/>
        <end position="3503"/>
    </location>
</feature>
<reference evidence="38" key="1">
    <citation type="submission" date="2020-05" db="UniProtKB">
        <authorList>
            <consortium name="EnsemblMetazoa"/>
        </authorList>
    </citation>
    <scope>IDENTIFICATION</scope>
    <source>
        <strain evidence="38">Yale</strain>
    </source>
</reference>
<dbReference type="GO" id="GO:0008203">
    <property type="term" value="P:cholesterol metabolic process"/>
    <property type="evidence" value="ECO:0007669"/>
    <property type="project" value="UniProtKB-KW"/>
</dbReference>
<feature type="domain" description="Cadherin" evidence="37">
    <location>
        <begin position="1469"/>
        <end position="1574"/>
    </location>
</feature>
<keyword evidence="25" id="KW-1207">Sterol metabolism</keyword>
<comment type="caution">
    <text evidence="33">Lacks conserved residue(s) required for the propagation of feature annotation.</text>
</comment>
<dbReference type="FunFam" id="2.60.40.60:FF:000051">
    <property type="entry name" value="FAT atypical cadherin 1"/>
    <property type="match status" value="1"/>
</dbReference>
<evidence type="ECO:0000256" key="22">
    <source>
        <dbReference type="ARBA" id="ARBA00023136"/>
    </source>
</evidence>
<evidence type="ECO:0000256" key="5">
    <source>
        <dbReference type="ARBA" id="ARBA00022475"/>
    </source>
</evidence>
<dbReference type="InterPro" id="IPR000209">
    <property type="entry name" value="Peptidase_S8/S53_dom"/>
</dbReference>
<dbReference type="GO" id="GO:0007163">
    <property type="term" value="P:establishment or maintenance of cell polarity"/>
    <property type="evidence" value="ECO:0007669"/>
    <property type="project" value="UniProtKB-ARBA"/>
</dbReference>
<dbReference type="PROSITE" id="PS51892">
    <property type="entry name" value="SUBTILASE"/>
    <property type="match status" value="1"/>
</dbReference>
<evidence type="ECO:0000256" key="21">
    <source>
        <dbReference type="ARBA" id="ARBA00023098"/>
    </source>
</evidence>
<dbReference type="FunFam" id="2.60.40.60:FF:000039">
    <property type="entry name" value="FAT atypical cadherin 3"/>
    <property type="match status" value="1"/>
</dbReference>
<evidence type="ECO:0000256" key="11">
    <source>
        <dbReference type="ARBA" id="ARBA00022729"/>
    </source>
</evidence>
<evidence type="ECO:0000259" key="35">
    <source>
        <dbReference type="PROSITE" id="PS50025"/>
    </source>
</evidence>
<dbReference type="FunFam" id="2.60.40.60:FF:000020">
    <property type="entry name" value="Dachsous cadherin-related 1b"/>
    <property type="match status" value="2"/>
</dbReference>
<keyword evidence="18" id="KW-0130">Cell adhesion</keyword>
<evidence type="ECO:0000256" key="15">
    <source>
        <dbReference type="ARBA" id="ARBA00022824"/>
    </source>
</evidence>
<evidence type="ECO:0000256" key="23">
    <source>
        <dbReference type="ARBA" id="ARBA00023145"/>
    </source>
</evidence>
<keyword evidence="22" id="KW-0472">Membrane</keyword>
<feature type="domain" description="Cadherin" evidence="37">
    <location>
        <begin position="2075"/>
        <end position="2175"/>
    </location>
</feature>
<dbReference type="GO" id="GO:0000139">
    <property type="term" value="C:Golgi membrane"/>
    <property type="evidence" value="ECO:0007669"/>
    <property type="project" value="UniProtKB-SubCell"/>
</dbReference>
<dbReference type="Gene3D" id="2.60.40.60">
    <property type="entry name" value="Cadherins"/>
    <property type="match status" value="33"/>
</dbReference>
<keyword evidence="23" id="KW-0865">Zymogen</keyword>
<dbReference type="GO" id="GO:0005789">
    <property type="term" value="C:endoplasmic reticulum membrane"/>
    <property type="evidence" value="ECO:0007669"/>
    <property type="project" value="UniProtKB-SubCell"/>
</dbReference>
<dbReference type="Pfam" id="PF23001">
    <property type="entry name" value="MBTP1_N"/>
    <property type="match status" value="1"/>
</dbReference>
<feature type="domain" description="Cadherin" evidence="37">
    <location>
        <begin position="1575"/>
        <end position="1679"/>
    </location>
</feature>
<evidence type="ECO:0000256" key="31">
    <source>
        <dbReference type="ARBA" id="ARBA00081324"/>
    </source>
</evidence>